<dbReference type="RefSeq" id="WP_220618667.1">
    <property type="nucleotide sequence ID" value="NZ_RKLR01000004.1"/>
</dbReference>
<dbReference type="AlphaFoldDB" id="A0AAW4PU65"/>
<reference evidence="1 2" key="1">
    <citation type="submission" date="2021-06" db="EMBL/GenBank/DDBJ databases">
        <title>Halomicroarcula sp. a new haloarchaeum isolated from saline soil.</title>
        <authorList>
            <person name="Duran-Viseras A."/>
            <person name="Sanchez-Porro C."/>
            <person name="Ventosa A."/>
        </authorList>
    </citation>
    <scope>NUCLEOTIDE SEQUENCE [LARGE SCALE GENOMIC DNA]</scope>
    <source>
        <strain evidence="1 2">F13</strain>
    </source>
</reference>
<gene>
    <name evidence="1" type="ORF">EGH21_11740</name>
</gene>
<comment type="caution">
    <text evidence="1">The sequence shown here is derived from an EMBL/GenBank/DDBJ whole genome shotgun (WGS) entry which is preliminary data.</text>
</comment>
<keyword evidence="2" id="KW-1185">Reference proteome</keyword>
<accession>A0AAW4PU65</accession>
<protein>
    <recommendedName>
        <fullName evidence="3">DUF2188 domain-containing protein</fullName>
    </recommendedName>
</protein>
<name>A0AAW4PU65_9EURY</name>
<proteinExistence type="predicted"/>
<evidence type="ECO:0000313" key="1">
    <source>
        <dbReference type="EMBL" id="MBX0323699.1"/>
    </source>
</evidence>
<organism evidence="1 2">
    <name type="scientific">Haloarcula rubra</name>
    <dbReference type="NCBI Taxonomy" id="2487747"/>
    <lineage>
        <taxon>Archaea</taxon>
        <taxon>Methanobacteriati</taxon>
        <taxon>Methanobacteriota</taxon>
        <taxon>Stenosarchaea group</taxon>
        <taxon>Halobacteria</taxon>
        <taxon>Halobacteriales</taxon>
        <taxon>Haloarculaceae</taxon>
        <taxon>Haloarcula</taxon>
    </lineage>
</organism>
<dbReference type="EMBL" id="RKLR01000004">
    <property type="protein sequence ID" value="MBX0323699.1"/>
    <property type="molecule type" value="Genomic_DNA"/>
</dbReference>
<evidence type="ECO:0008006" key="3">
    <source>
        <dbReference type="Google" id="ProtNLM"/>
    </source>
</evidence>
<evidence type="ECO:0000313" key="2">
    <source>
        <dbReference type="Proteomes" id="UP001430377"/>
    </source>
</evidence>
<dbReference type="Proteomes" id="UP001430377">
    <property type="component" value="Unassembled WGS sequence"/>
</dbReference>
<sequence>MSISDGRRTESDGKRRLTTLVVEERDGEWVVTQGGVPVEGRGETAAAAATAYCRNVSEGVDGE</sequence>